<dbReference type="CDD" id="cd17574">
    <property type="entry name" value="REC_OmpR"/>
    <property type="match status" value="1"/>
</dbReference>
<dbReference type="PROSITE" id="PS50110">
    <property type="entry name" value="RESPONSE_REGULATORY"/>
    <property type="match status" value="1"/>
</dbReference>
<name>A0A0G0QER7_9BACT</name>
<dbReference type="InterPro" id="IPR011006">
    <property type="entry name" value="CheY-like_superfamily"/>
</dbReference>
<accession>A0A0G0QER7</accession>
<evidence type="ECO:0000259" key="7">
    <source>
        <dbReference type="PROSITE" id="PS50110"/>
    </source>
</evidence>
<dbReference type="EMBL" id="LBWB01000015">
    <property type="protein sequence ID" value="KKR00202.1"/>
    <property type="molecule type" value="Genomic_DNA"/>
</dbReference>
<dbReference type="PANTHER" id="PTHR44591">
    <property type="entry name" value="STRESS RESPONSE REGULATOR PROTEIN 1"/>
    <property type="match status" value="1"/>
</dbReference>
<organism evidence="8 9">
    <name type="scientific">Candidatus Woesebacteria bacterium GW2011_GWB1_39_12</name>
    <dbReference type="NCBI Taxonomy" id="1618574"/>
    <lineage>
        <taxon>Bacteria</taxon>
        <taxon>Candidatus Woeseibacteriota</taxon>
    </lineage>
</organism>
<dbReference type="GO" id="GO:0003677">
    <property type="term" value="F:DNA binding"/>
    <property type="evidence" value="ECO:0007669"/>
    <property type="project" value="UniProtKB-KW"/>
</dbReference>
<dbReference type="FunFam" id="3.40.50.2300:FF:000001">
    <property type="entry name" value="DNA-binding response regulator PhoB"/>
    <property type="match status" value="1"/>
</dbReference>
<proteinExistence type="predicted"/>
<keyword evidence="3" id="KW-0805">Transcription regulation</keyword>
<dbReference type="Proteomes" id="UP000033881">
    <property type="component" value="Unassembled WGS sequence"/>
</dbReference>
<comment type="caution">
    <text evidence="8">The sequence shown here is derived from an EMBL/GenBank/DDBJ whole genome shotgun (WGS) entry which is preliminary data.</text>
</comment>
<dbReference type="STRING" id="1618574.UT24_C0015G0010"/>
<protein>
    <submittedName>
        <fullName evidence="8">Two component transcriptional regulator, winged helix family protein</fullName>
    </submittedName>
</protein>
<evidence type="ECO:0000256" key="5">
    <source>
        <dbReference type="ARBA" id="ARBA00023163"/>
    </source>
</evidence>
<feature type="domain" description="Response regulatory" evidence="7">
    <location>
        <begin position="5"/>
        <end position="121"/>
    </location>
</feature>
<dbReference type="PANTHER" id="PTHR44591:SF3">
    <property type="entry name" value="RESPONSE REGULATORY DOMAIN-CONTAINING PROTEIN"/>
    <property type="match status" value="1"/>
</dbReference>
<keyword evidence="4" id="KW-0238">DNA-binding</keyword>
<evidence type="ECO:0000256" key="2">
    <source>
        <dbReference type="ARBA" id="ARBA00023012"/>
    </source>
</evidence>
<evidence type="ECO:0000256" key="3">
    <source>
        <dbReference type="ARBA" id="ARBA00023015"/>
    </source>
</evidence>
<keyword evidence="5" id="KW-0804">Transcription</keyword>
<dbReference type="SMART" id="SM00448">
    <property type="entry name" value="REC"/>
    <property type="match status" value="1"/>
</dbReference>
<evidence type="ECO:0000313" key="9">
    <source>
        <dbReference type="Proteomes" id="UP000033881"/>
    </source>
</evidence>
<keyword evidence="1 6" id="KW-0597">Phosphoprotein</keyword>
<dbReference type="Gene3D" id="3.40.50.2300">
    <property type="match status" value="1"/>
</dbReference>
<dbReference type="InterPro" id="IPR001789">
    <property type="entry name" value="Sig_transdc_resp-reg_receiver"/>
</dbReference>
<sequence length="135" mass="15291">MEIKKILVVDDEKNIRRLVEITLQRAGYTTDSASDGIECLEKVATSKPDLIVLDWMMPKMSGIKVLQNLKSNTDTASIPVIMLTAKAQDLDVLKGWQAGVDCFLVKPYNPMELLQFVKRIAEADDDFEEEVRFEI</sequence>
<evidence type="ECO:0000256" key="4">
    <source>
        <dbReference type="ARBA" id="ARBA00023125"/>
    </source>
</evidence>
<dbReference type="SUPFAM" id="SSF52172">
    <property type="entry name" value="CheY-like"/>
    <property type="match status" value="1"/>
</dbReference>
<gene>
    <name evidence="8" type="ORF">UT24_C0015G0010</name>
</gene>
<dbReference type="InterPro" id="IPR050595">
    <property type="entry name" value="Bact_response_regulator"/>
</dbReference>
<evidence type="ECO:0000256" key="6">
    <source>
        <dbReference type="PROSITE-ProRule" id="PRU00169"/>
    </source>
</evidence>
<dbReference type="AlphaFoldDB" id="A0A0G0QER7"/>
<evidence type="ECO:0000313" key="8">
    <source>
        <dbReference type="EMBL" id="KKR00202.1"/>
    </source>
</evidence>
<dbReference type="GO" id="GO:0000160">
    <property type="term" value="P:phosphorelay signal transduction system"/>
    <property type="evidence" value="ECO:0007669"/>
    <property type="project" value="UniProtKB-KW"/>
</dbReference>
<keyword evidence="2" id="KW-0902">Two-component regulatory system</keyword>
<reference evidence="8 9" key="1">
    <citation type="journal article" date="2015" name="Nature">
        <title>rRNA introns, odd ribosomes, and small enigmatic genomes across a large radiation of phyla.</title>
        <authorList>
            <person name="Brown C.T."/>
            <person name="Hug L.A."/>
            <person name="Thomas B.C."/>
            <person name="Sharon I."/>
            <person name="Castelle C.J."/>
            <person name="Singh A."/>
            <person name="Wilkins M.J."/>
            <person name="Williams K.H."/>
            <person name="Banfield J.F."/>
        </authorList>
    </citation>
    <scope>NUCLEOTIDE SEQUENCE [LARGE SCALE GENOMIC DNA]</scope>
</reference>
<feature type="modified residue" description="4-aspartylphosphate" evidence="6">
    <location>
        <position position="54"/>
    </location>
</feature>
<dbReference type="Pfam" id="PF00072">
    <property type="entry name" value="Response_reg"/>
    <property type="match status" value="1"/>
</dbReference>
<evidence type="ECO:0000256" key="1">
    <source>
        <dbReference type="ARBA" id="ARBA00022553"/>
    </source>
</evidence>